<dbReference type="PANTHER" id="PTHR23354:SF62">
    <property type="entry name" value="MUSTARD, ISOFORM V"/>
    <property type="match status" value="1"/>
</dbReference>
<dbReference type="InterPro" id="IPR006571">
    <property type="entry name" value="TLDc_dom"/>
</dbReference>
<evidence type="ECO:0000313" key="8">
    <source>
        <dbReference type="Proteomes" id="UP000024635"/>
    </source>
</evidence>
<keyword evidence="3" id="KW-0496">Mitochondrion</keyword>
<comment type="caution">
    <text evidence="7">The sequence shown here is derived from an EMBL/GenBank/DDBJ whole genome shotgun (WGS) entry which is preliminary data.</text>
</comment>
<dbReference type="Pfam" id="PF07534">
    <property type="entry name" value="TLD"/>
    <property type="match status" value="1"/>
</dbReference>
<comment type="subcellular location">
    <subcellularLocation>
        <location evidence="1">Mitochondrion</location>
    </subcellularLocation>
</comment>
<evidence type="ECO:0000256" key="3">
    <source>
        <dbReference type="ARBA" id="ARBA00023128"/>
    </source>
</evidence>
<dbReference type="Proteomes" id="UP000024635">
    <property type="component" value="Unassembled WGS sequence"/>
</dbReference>
<protein>
    <recommendedName>
        <fullName evidence="4">Oxidation resistance protein 1</fullName>
    </recommendedName>
</protein>
<name>A0A016U0P9_9BILA</name>
<dbReference type="GO" id="GO:0005739">
    <property type="term" value="C:mitochondrion"/>
    <property type="evidence" value="ECO:0007669"/>
    <property type="project" value="UniProtKB-SubCell"/>
</dbReference>
<organism evidence="7 8">
    <name type="scientific">Ancylostoma ceylanicum</name>
    <dbReference type="NCBI Taxonomy" id="53326"/>
    <lineage>
        <taxon>Eukaryota</taxon>
        <taxon>Metazoa</taxon>
        <taxon>Ecdysozoa</taxon>
        <taxon>Nematoda</taxon>
        <taxon>Chromadorea</taxon>
        <taxon>Rhabditida</taxon>
        <taxon>Rhabditina</taxon>
        <taxon>Rhabditomorpha</taxon>
        <taxon>Strongyloidea</taxon>
        <taxon>Ancylostomatidae</taxon>
        <taxon>Ancylostomatinae</taxon>
        <taxon>Ancylostoma</taxon>
    </lineage>
</organism>
<accession>A0A016U0P9</accession>
<dbReference type="GO" id="GO:0006979">
    <property type="term" value="P:response to oxidative stress"/>
    <property type="evidence" value="ECO:0007669"/>
    <property type="project" value="TreeGrafter"/>
</dbReference>
<keyword evidence="8" id="KW-1185">Reference proteome</keyword>
<reference evidence="8" key="1">
    <citation type="journal article" date="2015" name="Nat. Genet.">
        <title>The genome and transcriptome of the zoonotic hookworm Ancylostoma ceylanicum identify infection-specific gene families.</title>
        <authorList>
            <person name="Schwarz E.M."/>
            <person name="Hu Y."/>
            <person name="Antoshechkin I."/>
            <person name="Miller M.M."/>
            <person name="Sternberg P.W."/>
            <person name="Aroian R.V."/>
        </authorList>
    </citation>
    <scope>NUCLEOTIDE SEQUENCE</scope>
    <source>
        <strain evidence="8">HY135</strain>
    </source>
</reference>
<dbReference type="PANTHER" id="PTHR23354">
    <property type="entry name" value="NUCLEOLAR PROTEIN 7/ESTROGEN RECEPTOR COACTIVATOR-RELATED"/>
    <property type="match status" value="1"/>
</dbReference>
<feature type="region of interest" description="Disordered" evidence="5">
    <location>
        <begin position="132"/>
        <end position="159"/>
    </location>
</feature>
<evidence type="ECO:0000256" key="4">
    <source>
        <dbReference type="ARBA" id="ARBA00040604"/>
    </source>
</evidence>
<dbReference type="EMBL" id="JARK01001399">
    <property type="protein sequence ID" value="EYC08894.1"/>
    <property type="molecule type" value="Genomic_DNA"/>
</dbReference>
<dbReference type="OrthoDB" id="5872349at2759"/>
<evidence type="ECO:0000256" key="2">
    <source>
        <dbReference type="ARBA" id="ARBA00009540"/>
    </source>
</evidence>
<sequence length="353" mass="39829">MDPRGPPANLAFFMEFSLRFLTNLVHCELLNLLIFTKRERAGMGQSPSANSPVMPPARSRASTMRSRSVAQKELKTPRMSLPDYTLTQYDVKQLMKSYNQALVRRETQATCAAESEAEVEIMEQIHGQFGTSPASRSVLRSTTSNASRDSGIDDTTQSPRISTYDLSSLPVFEMAVGEITPLACTPATPVVIPELIFTLPIVEIPLNDITGTSQTKRRFLPKRLFNKKKRILERKRSKSVGAEVFAARGDRTTPLFGSSVLNREWELVTVREMCRRLSLDEVEQIEMPIPEGASQSQILDELMIRQVMEILPPRAEGYPWVNIYNSEKHGFSLTTLYRLFSFFNATRVLTETL</sequence>
<feature type="compositionally biased region" description="Low complexity" evidence="5">
    <location>
        <begin position="57"/>
        <end position="69"/>
    </location>
</feature>
<gene>
    <name evidence="7" type="primary">Acey_s0063.g3417</name>
    <name evidence="7" type="ORF">Y032_0063g3417</name>
</gene>
<evidence type="ECO:0000256" key="5">
    <source>
        <dbReference type="SAM" id="MobiDB-lite"/>
    </source>
</evidence>
<dbReference type="AlphaFoldDB" id="A0A016U0P9"/>
<feature type="domain" description="TLDc" evidence="6">
    <location>
        <begin position="294"/>
        <end position="339"/>
    </location>
</feature>
<comment type="similarity">
    <text evidence="2">Belongs to the OXR1 family.</text>
</comment>
<proteinExistence type="inferred from homology"/>
<feature type="region of interest" description="Disordered" evidence="5">
    <location>
        <begin position="42"/>
        <end position="74"/>
    </location>
</feature>
<evidence type="ECO:0000256" key="1">
    <source>
        <dbReference type="ARBA" id="ARBA00004173"/>
    </source>
</evidence>
<evidence type="ECO:0000259" key="6">
    <source>
        <dbReference type="Pfam" id="PF07534"/>
    </source>
</evidence>
<dbReference type="GO" id="GO:0005634">
    <property type="term" value="C:nucleus"/>
    <property type="evidence" value="ECO:0007669"/>
    <property type="project" value="TreeGrafter"/>
</dbReference>
<evidence type="ECO:0000313" key="7">
    <source>
        <dbReference type="EMBL" id="EYC08894.1"/>
    </source>
</evidence>